<dbReference type="AlphaFoldDB" id="A0A841UXB8"/>
<protein>
    <submittedName>
        <fullName evidence="1">Uncharacterized protein</fullName>
    </submittedName>
</protein>
<evidence type="ECO:0000313" key="2">
    <source>
        <dbReference type="Proteomes" id="UP000525432"/>
    </source>
</evidence>
<dbReference type="RefSeq" id="WP_185239688.1">
    <property type="nucleotide sequence ID" value="NZ_JACEGC010000045.1"/>
</dbReference>
<proteinExistence type="predicted"/>
<gene>
    <name evidence="1" type="ORF">H0901_10950</name>
</gene>
<organism evidence="1 2">
    <name type="scientific">Microcystis aeruginosa BLCC-F158</name>
    <dbReference type="NCBI Taxonomy" id="2755316"/>
    <lineage>
        <taxon>Bacteria</taxon>
        <taxon>Bacillati</taxon>
        <taxon>Cyanobacteriota</taxon>
        <taxon>Cyanophyceae</taxon>
        <taxon>Oscillatoriophycideae</taxon>
        <taxon>Chroococcales</taxon>
        <taxon>Microcystaceae</taxon>
        <taxon>Microcystis</taxon>
    </lineage>
</organism>
<dbReference type="EMBL" id="JACEGC010000045">
    <property type="protein sequence ID" value="MBC1195763.1"/>
    <property type="molecule type" value="Genomic_DNA"/>
</dbReference>
<sequence>MGVSEDLDMKGKLTLQKYNKSNQIVQEISASNNIVSSGRDLVAKLFINEKIDPISHVAVGTGTAKVDPKTDTKLNTELFRKAITKIDPTQDMTTTSDGKIKVTIKVELDFDEANDALTEAGLFNANAGGVMYNRVVFSAINKTNDFKLTLIWEILF</sequence>
<evidence type="ECO:0000313" key="1">
    <source>
        <dbReference type="EMBL" id="MBC1195763.1"/>
    </source>
</evidence>
<accession>A0A841UXB8</accession>
<comment type="caution">
    <text evidence="1">The sequence shown here is derived from an EMBL/GenBank/DDBJ whole genome shotgun (WGS) entry which is preliminary data.</text>
</comment>
<dbReference type="Proteomes" id="UP000525432">
    <property type="component" value="Unassembled WGS sequence"/>
</dbReference>
<name>A0A841UXB8_MICAE</name>
<reference evidence="1 2" key="1">
    <citation type="submission" date="2020-07" db="EMBL/GenBank/DDBJ databases">
        <title>Genomes of two Microcystis aeruginosa (Cyanobacteria) strains from Florida (USA) with disparate toxicogenic potential.</title>
        <authorList>
            <person name="Lefler F.W."/>
            <person name="Barbosa M."/>
            <person name="Berthold D.E."/>
            <person name="Laughinghouse H.D. IV."/>
        </authorList>
    </citation>
    <scope>NUCLEOTIDE SEQUENCE [LARGE SCALE GENOMIC DNA]</scope>
    <source>
        <strain evidence="1 2">BLCCF158</strain>
    </source>
</reference>